<dbReference type="InterPro" id="IPR000182">
    <property type="entry name" value="GNAT_dom"/>
</dbReference>
<evidence type="ECO:0000313" key="3">
    <source>
        <dbReference type="Proteomes" id="UP000006281"/>
    </source>
</evidence>
<keyword evidence="3" id="KW-1185">Reference proteome</keyword>
<dbReference type="GO" id="GO:0016747">
    <property type="term" value="F:acyltransferase activity, transferring groups other than amino-acyl groups"/>
    <property type="evidence" value="ECO:0007669"/>
    <property type="project" value="InterPro"/>
</dbReference>
<dbReference type="PANTHER" id="PTHR41700:SF1">
    <property type="entry name" value="N-ACETYLTRANSFERASE DOMAIN-CONTAINING PROTEIN"/>
    <property type="match status" value="1"/>
</dbReference>
<organism evidence="2 3">
    <name type="scientific">Saccharothrix espanaensis (strain ATCC 51144 / DSM 44229 / JCM 9112 / NBRC 15066 / NRRL 15764)</name>
    <dbReference type="NCBI Taxonomy" id="1179773"/>
    <lineage>
        <taxon>Bacteria</taxon>
        <taxon>Bacillati</taxon>
        <taxon>Actinomycetota</taxon>
        <taxon>Actinomycetes</taxon>
        <taxon>Pseudonocardiales</taxon>
        <taxon>Pseudonocardiaceae</taxon>
        <taxon>Saccharothrix</taxon>
    </lineage>
</organism>
<dbReference type="PATRIC" id="fig|1179773.3.peg.2790"/>
<name>K0JZP6_SACES</name>
<proteinExistence type="predicted"/>
<dbReference type="EMBL" id="HE804045">
    <property type="protein sequence ID" value="CCH30104.1"/>
    <property type="molecule type" value="Genomic_DNA"/>
</dbReference>
<dbReference type="InterPro" id="IPR016181">
    <property type="entry name" value="Acyl_CoA_acyltransferase"/>
</dbReference>
<reference evidence="2 3" key="1">
    <citation type="journal article" date="2012" name="BMC Genomics">
        <title>Complete genome sequence of Saccharothrix espanaensis DSM 44229T and comparison to the other completely sequenced Pseudonocardiaceae.</title>
        <authorList>
            <person name="Strobel T."/>
            <person name="Al-Dilaimi A."/>
            <person name="Blom J."/>
            <person name="Gessner A."/>
            <person name="Kalinowski J."/>
            <person name="Luzhetska M."/>
            <person name="Puhler A."/>
            <person name="Szczepanowski R."/>
            <person name="Bechthold A."/>
            <person name="Ruckert C."/>
        </authorList>
    </citation>
    <scope>NUCLEOTIDE SEQUENCE [LARGE SCALE GENOMIC DNA]</scope>
    <source>
        <strain evidence="3">ATCC 51144 / DSM 44229 / JCM 9112 / NBRC 15066 / NRRL 15764</strain>
    </source>
</reference>
<dbReference type="STRING" id="1179773.BN6_27920"/>
<accession>K0JZP6</accession>
<evidence type="ECO:0000313" key="2">
    <source>
        <dbReference type="EMBL" id="CCH30104.1"/>
    </source>
</evidence>
<sequence>MRGGDGAAKVWLSVVWWRWHDAMVVGLGGGSARKCEQRRVSPPGRVVLLVTAGDGSGAWWDSTNAPAALGGLGQRPGVGSLRSIGGMTDLLARDASALVGQSRQDALAAADRAGVAIRALDTLPELSAAYELYRRIWRPDAEHVALSVEILRGLSKAGGYVVGAYAGEQLVGVSVGLNGVPASGRLHSHMAGVAPEAQGRSVGSAIKLHQRAWALASGISTVAWTFDPLVRRNAYFNLAKLGARPEAYLTDFYGPMTDGINGGDASDRLLVGWDLAVPFPPAGAADDGGVPALIRCTDEGVPHVVASSAGLVAVPTPPDVESLRQTEPRVAAAWRHAVREALAGELSTGSTVTGFSRTGSYLVARKDNA</sequence>
<dbReference type="AlphaFoldDB" id="K0JZP6"/>
<evidence type="ECO:0000259" key="1">
    <source>
        <dbReference type="PROSITE" id="PS51186"/>
    </source>
</evidence>
<dbReference type="eggNOG" id="COG3375">
    <property type="taxonomic scope" value="Bacteria"/>
</dbReference>
<dbReference type="SUPFAM" id="SSF55729">
    <property type="entry name" value="Acyl-CoA N-acyltransferases (Nat)"/>
    <property type="match status" value="1"/>
</dbReference>
<dbReference type="HOGENOM" id="CLU_061573_0_0_11"/>
<dbReference type="PROSITE" id="PS51186">
    <property type="entry name" value="GNAT"/>
    <property type="match status" value="1"/>
</dbReference>
<dbReference type="Gene3D" id="3.40.630.30">
    <property type="match status" value="1"/>
</dbReference>
<dbReference type="KEGG" id="sesp:BN6_27920"/>
<dbReference type="Proteomes" id="UP000006281">
    <property type="component" value="Chromosome"/>
</dbReference>
<feature type="domain" description="N-acetyltransferase" evidence="1">
    <location>
        <begin position="115"/>
        <end position="261"/>
    </location>
</feature>
<dbReference type="PANTHER" id="PTHR41700">
    <property type="entry name" value="GCN5-RELATED N-ACETYLTRANSFERASE"/>
    <property type="match status" value="1"/>
</dbReference>
<protein>
    <recommendedName>
        <fullName evidence="1">N-acetyltransferase domain-containing protein</fullName>
    </recommendedName>
</protein>
<gene>
    <name evidence="2" type="ordered locus">BN6_27920</name>
</gene>
<dbReference type="InterPro" id="IPR038764">
    <property type="entry name" value="GNAT_N_AcTrfase_prd"/>
</dbReference>